<organism evidence="2 3">
    <name type="scientific">Ancylostoma ceylanicum</name>
    <dbReference type="NCBI Taxonomy" id="53326"/>
    <lineage>
        <taxon>Eukaryota</taxon>
        <taxon>Metazoa</taxon>
        <taxon>Ecdysozoa</taxon>
        <taxon>Nematoda</taxon>
        <taxon>Chromadorea</taxon>
        <taxon>Rhabditida</taxon>
        <taxon>Rhabditina</taxon>
        <taxon>Rhabditomorpha</taxon>
        <taxon>Strongyloidea</taxon>
        <taxon>Ancylostomatidae</taxon>
        <taxon>Ancylostomatinae</taxon>
        <taxon>Ancylostoma</taxon>
    </lineage>
</organism>
<feature type="region of interest" description="Disordered" evidence="1">
    <location>
        <begin position="277"/>
        <end position="305"/>
    </location>
</feature>
<accession>A0A016T7Y7</accession>
<dbReference type="EMBL" id="JARK01001464">
    <property type="protein sequence ID" value="EYB98766.1"/>
    <property type="molecule type" value="Genomic_DNA"/>
</dbReference>
<dbReference type="AlphaFoldDB" id="A0A016T7Y7"/>
<sequence length="424" mass="46685">MVAMVALSGNEMSHPHSRSSSRKTTAIDKHSDIVPPATEQERALFGEFRPAYLYPSRTEEMHRVASTIDRVAAGGEEFVTADQVMKDLDSTFDGNFGATTLKIPKVGRVSGRILSALCARMQSISVEKRAEMEKPYLDNLRLSLQLYRKADESRTGNAESNFSTSVLNSTRSEARSTQLSQTSFGMTSDNSFSTQSSLLSCTLPTVISSWSSSLESILSRSSQSSGSGDFPDNFMQTGSPPAQQALPVTPPPSKKRQGRASNAADVRKELDVNAAVHRPPVGKGKNCSSGRKKKSTANEEEHQIMEPTHVLSHVLPRRTPVENENLVRITRKSSEASSILPKRTPLPFQDKNVTRKTTKPAATVHNPHMSLKPTAGSIQKSASRDVDKETQHRKRKRAPPMDTSSCEESIKRRLRPMLPRMAKK</sequence>
<evidence type="ECO:0000256" key="1">
    <source>
        <dbReference type="SAM" id="MobiDB-lite"/>
    </source>
</evidence>
<proteinExistence type="predicted"/>
<gene>
    <name evidence="2" type="primary">Acey_s0128.g1431</name>
    <name evidence="2" type="ORF">Y032_0128g1431</name>
</gene>
<name>A0A016T7Y7_9BILA</name>
<feature type="region of interest" description="Disordered" evidence="1">
    <location>
        <begin position="153"/>
        <end position="188"/>
    </location>
</feature>
<evidence type="ECO:0000313" key="2">
    <source>
        <dbReference type="EMBL" id="EYB98766.1"/>
    </source>
</evidence>
<feature type="region of interest" description="Disordered" evidence="1">
    <location>
        <begin position="1"/>
        <end position="29"/>
    </location>
</feature>
<keyword evidence="3" id="KW-1185">Reference proteome</keyword>
<dbReference type="OrthoDB" id="10534632at2759"/>
<dbReference type="Proteomes" id="UP000024635">
    <property type="component" value="Unassembled WGS sequence"/>
</dbReference>
<feature type="region of interest" description="Disordered" evidence="1">
    <location>
        <begin position="355"/>
        <end position="424"/>
    </location>
</feature>
<feature type="region of interest" description="Disordered" evidence="1">
    <location>
        <begin position="220"/>
        <end position="264"/>
    </location>
</feature>
<protein>
    <submittedName>
        <fullName evidence="2">Uncharacterized protein</fullName>
    </submittedName>
</protein>
<comment type="caution">
    <text evidence="2">The sequence shown here is derived from an EMBL/GenBank/DDBJ whole genome shotgun (WGS) entry which is preliminary data.</text>
</comment>
<feature type="compositionally biased region" description="Polar residues" evidence="1">
    <location>
        <begin position="155"/>
        <end position="188"/>
    </location>
</feature>
<reference evidence="3" key="1">
    <citation type="journal article" date="2015" name="Nat. Genet.">
        <title>The genome and transcriptome of the zoonotic hookworm Ancylostoma ceylanicum identify infection-specific gene families.</title>
        <authorList>
            <person name="Schwarz E.M."/>
            <person name="Hu Y."/>
            <person name="Antoshechkin I."/>
            <person name="Miller M.M."/>
            <person name="Sternberg P.W."/>
            <person name="Aroian R.V."/>
        </authorList>
    </citation>
    <scope>NUCLEOTIDE SEQUENCE</scope>
    <source>
        <strain evidence="3">HY135</strain>
    </source>
</reference>
<evidence type="ECO:0000313" key="3">
    <source>
        <dbReference type="Proteomes" id="UP000024635"/>
    </source>
</evidence>